<protein>
    <submittedName>
        <fullName evidence="1">Uncharacterized protein</fullName>
    </submittedName>
</protein>
<dbReference type="EMBL" id="CP015118">
    <property type="protein sequence ID" value="ARN21960.1"/>
    <property type="molecule type" value="Genomic_DNA"/>
</dbReference>
<organism evidence="1 2">
    <name type="scientific">Piscinibacter gummiphilus</name>
    <dbReference type="NCBI Taxonomy" id="946333"/>
    <lineage>
        <taxon>Bacteria</taxon>
        <taxon>Pseudomonadati</taxon>
        <taxon>Pseudomonadota</taxon>
        <taxon>Betaproteobacteria</taxon>
        <taxon>Burkholderiales</taxon>
        <taxon>Sphaerotilaceae</taxon>
        <taxon>Piscinibacter</taxon>
    </lineage>
</organism>
<evidence type="ECO:0000313" key="2">
    <source>
        <dbReference type="Proteomes" id="UP000193427"/>
    </source>
</evidence>
<reference evidence="1 2" key="1">
    <citation type="submission" date="2016-04" db="EMBL/GenBank/DDBJ databases">
        <title>Complete genome sequence of natural rubber-degrading, novel Gram-negative bacterium, Rhizobacter gummiphilus strain NS21.</title>
        <authorList>
            <person name="Tabata M."/>
            <person name="Kasai D."/>
            <person name="Fukuda M."/>
        </authorList>
    </citation>
    <scope>NUCLEOTIDE SEQUENCE [LARGE SCALE GENOMIC DNA]</scope>
    <source>
        <strain evidence="1 2">NS21</strain>
    </source>
</reference>
<sequence length="408" mass="41680">MTAARIRGGAALSVVLTVAGVLLLLAGVVHGHLLTSRRLAANQQRAAIAAEAADAGIDWLLGRLNAGTPVDTACRPEPGSTGPTFRETFAGDPGDDGAWSPSAHSAACAIREAGWTCRCTTSGATPPHAAPPPHAAFSVRLDTDTPSDVMRLTATGCSGWASDCGGPEGAGADARAHAVVSVGHLPALAHPPAAALTVHGRLDLGDAAWSVAAGVRPGTLAVRTGGALNAGRLDVQGPPGAPRSSLLSAADPSLQATAPAAAFARQFHMDPAGWRALPAVREVPCSTPCDTALHTMLGPRVHHPMLWLAGGLHLAAPSTLGTPERPVLLVVDGPVHLAAEVHVHGLVWARSPRWDSPGSAEITGAVVAEGDLAGSGTTRVRHDLPTLQALHHRTGTFVRIPGSWRDFE</sequence>
<evidence type="ECO:0000313" key="1">
    <source>
        <dbReference type="EMBL" id="ARN21960.1"/>
    </source>
</evidence>
<keyword evidence="2" id="KW-1185">Reference proteome</keyword>
<dbReference type="STRING" id="946333.A4W93_19795"/>
<proteinExistence type="predicted"/>
<dbReference type="AlphaFoldDB" id="A0A1W6LCI2"/>
<gene>
    <name evidence="1" type="ORF">A4W93_19795</name>
</gene>
<dbReference type="KEGG" id="rgu:A4W93_19795"/>
<dbReference type="OrthoDB" id="8684961at2"/>
<dbReference type="Proteomes" id="UP000193427">
    <property type="component" value="Chromosome"/>
</dbReference>
<accession>A0A1W6LCI2</accession>
<dbReference type="RefSeq" id="WP_099959942.1">
    <property type="nucleotide sequence ID" value="NZ_BSPR01000006.1"/>
</dbReference>
<name>A0A1W6LCI2_9BURK</name>